<keyword evidence="2" id="KW-1185">Reference proteome</keyword>
<proteinExistence type="predicted"/>
<dbReference type="EMBL" id="BMGH01000001">
    <property type="protein sequence ID" value="GGD13909.1"/>
    <property type="molecule type" value="Genomic_DNA"/>
</dbReference>
<evidence type="ECO:0000313" key="1">
    <source>
        <dbReference type="EMBL" id="GGD13909.1"/>
    </source>
</evidence>
<reference evidence="1" key="2">
    <citation type="submission" date="2020-09" db="EMBL/GenBank/DDBJ databases">
        <authorList>
            <person name="Sun Q."/>
            <person name="Zhou Y."/>
        </authorList>
    </citation>
    <scope>NUCLEOTIDE SEQUENCE</scope>
    <source>
        <strain evidence="1">CGMCC 1.12921</strain>
    </source>
</reference>
<comment type="caution">
    <text evidence="1">The sequence shown here is derived from an EMBL/GenBank/DDBJ whole genome shotgun (WGS) entry which is preliminary data.</text>
</comment>
<dbReference type="Proteomes" id="UP000613582">
    <property type="component" value="Unassembled WGS sequence"/>
</dbReference>
<organism evidence="1 2">
    <name type="scientific">Aquisalinus flavus</name>
    <dbReference type="NCBI Taxonomy" id="1526572"/>
    <lineage>
        <taxon>Bacteria</taxon>
        <taxon>Pseudomonadati</taxon>
        <taxon>Pseudomonadota</taxon>
        <taxon>Alphaproteobacteria</taxon>
        <taxon>Parvularculales</taxon>
        <taxon>Parvularculaceae</taxon>
        <taxon>Aquisalinus</taxon>
    </lineage>
</organism>
<sequence>MYPDDIDLEQLELEVPVLSRLRRFADGLELIPWFSRLGEPLSRSTRQIADDYLDRLGFPGTEVAVLPSWDEAAAAAETFDWSSPAWEAEELARADLTGRALEAISEEALQLGLSVVSDKAGHAVKSALLDTAALWDMVDEDVHNLSVGSAVQSTHNAALTLLAAAVDPELDPADHLFALKFRLYEQGRWPVSVIGSSFNIF</sequence>
<reference evidence="1" key="1">
    <citation type="journal article" date="2014" name="Int. J. Syst. Evol. Microbiol.">
        <title>Complete genome sequence of Corynebacterium casei LMG S-19264T (=DSM 44701T), isolated from a smear-ripened cheese.</title>
        <authorList>
            <consortium name="US DOE Joint Genome Institute (JGI-PGF)"/>
            <person name="Walter F."/>
            <person name="Albersmeier A."/>
            <person name="Kalinowski J."/>
            <person name="Ruckert C."/>
        </authorList>
    </citation>
    <scope>NUCLEOTIDE SEQUENCE</scope>
    <source>
        <strain evidence="1">CGMCC 1.12921</strain>
    </source>
</reference>
<evidence type="ECO:0000313" key="2">
    <source>
        <dbReference type="Proteomes" id="UP000613582"/>
    </source>
</evidence>
<protein>
    <submittedName>
        <fullName evidence="1">Uncharacterized protein</fullName>
    </submittedName>
</protein>
<dbReference type="AlphaFoldDB" id="A0A8J2Y853"/>
<accession>A0A8J2Y853</accession>
<gene>
    <name evidence="1" type="ORF">GCM10011342_23320</name>
</gene>
<name>A0A8J2Y853_9PROT</name>